<feature type="transmembrane region" description="Helical" evidence="18">
    <location>
        <begin position="302"/>
        <end position="322"/>
    </location>
</feature>
<keyword evidence="12 18" id="KW-1133">Transmembrane helix</keyword>
<dbReference type="InterPro" id="IPR050175">
    <property type="entry name" value="Complex_I_Subunit_2"/>
</dbReference>
<evidence type="ECO:0000256" key="8">
    <source>
        <dbReference type="ARBA" id="ARBA00022692"/>
    </source>
</evidence>
<comment type="catalytic activity">
    <reaction evidence="17 18">
        <text>a ubiquinone + NADH + 5 H(+)(in) = a ubiquinol + NAD(+) + 4 H(+)(out)</text>
        <dbReference type="Rhea" id="RHEA:29091"/>
        <dbReference type="Rhea" id="RHEA-COMP:9565"/>
        <dbReference type="Rhea" id="RHEA-COMP:9566"/>
        <dbReference type="ChEBI" id="CHEBI:15378"/>
        <dbReference type="ChEBI" id="CHEBI:16389"/>
        <dbReference type="ChEBI" id="CHEBI:17976"/>
        <dbReference type="ChEBI" id="CHEBI:57540"/>
        <dbReference type="ChEBI" id="CHEBI:57945"/>
        <dbReference type="EC" id="7.1.1.2"/>
    </reaction>
</comment>
<dbReference type="GO" id="GO:0005743">
    <property type="term" value="C:mitochondrial inner membrane"/>
    <property type="evidence" value="ECO:0007669"/>
    <property type="project" value="UniProtKB-SubCell"/>
</dbReference>
<evidence type="ECO:0000256" key="1">
    <source>
        <dbReference type="ARBA" id="ARBA00003257"/>
    </source>
</evidence>
<evidence type="ECO:0000256" key="18">
    <source>
        <dbReference type="RuleBase" id="RU003403"/>
    </source>
</evidence>
<keyword evidence="13 18" id="KW-0520">NAD</keyword>
<keyword evidence="7 18" id="KW-0679">Respiratory chain</keyword>
<comment type="function">
    <text evidence="18">Core subunit of the mitochondrial membrane respiratory chain NADH dehydrogenase (Complex I) which catalyzes electron transfer from NADH through the respiratory chain, using ubiquinone as an electron acceptor. Essential for the catalytic activity and assembly of complex I.</text>
</comment>
<feature type="transmembrane region" description="Helical" evidence="18">
    <location>
        <begin position="108"/>
        <end position="127"/>
    </location>
</feature>
<evidence type="ECO:0000256" key="3">
    <source>
        <dbReference type="ARBA" id="ARBA00007012"/>
    </source>
</evidence>
<keyword evidence="11 18" id="KW-0249">Electron transport</keyword>
<feature type="transmembrane region" description="Helical" evidence="18">
    <location>
        <begin position="254"/>
        <end position="278"/>
    </location>
</feature>
<dbReference type="InterPro" id="IPR003917">
    <property type="entry name" value="NADH_UbQ_OxRdtase_chain2"/>
</dbReference>
<comment type="similarity">
    <text evidence="3 18">Belongs to the complex I subunit 2 family.</text>
</comment>
<evidence type="ECO:0000256" key="10">
    <source>
        <dbReference type="ARBA" id="ARBA00022967"/>
    </source>
</evidence>
<evidence type="ECO:0000256" key="5">
    <source>
        <dbReference type="ARBA" id="ARBA00021008"/>
    </source>
</evidence>
<evidence type="ECO:0000256" key="12">
    <source>
        <dbReference type="ARBA" id="ARBA00022989"/>
    </source>
</evidence>
<keyword evidence="10 18" id="KW-1278">Translocase</keyword>
<evidence type="ECO:0000256" key="6">
    <source>
        <dbReference type="ARBA" id="ARBA00022448"/>
    </source>
</evidence>
<reference evidence="20" key="1">
    <citation type="submission" date="2015-09" db="EMBL/GenBank/DDBJ databases">
        <title>Staphyliniformia phylogenetics from de novo mitogenomic assemblies.</title>
        <authorList>
            <person name="Favreau E.A."/>
            <person name="Linard B."/>
            <person name="Vogler A.P."/>
        </authorList>
    </citation>
    <scope>NUCLEOTIDE SEQUENCE</scope>
</reference>
<evidence type="ECO:0000256" key="14">
    <source>
        <dbReference type="ARBA" id="ARBA00023075"/>
    </source>
</evidence>
<comment type="function">
    <text evidence="1">Core subunit of the mitochondrial membrane respiratory chain NADH dehydrogenase (Complex I) that is believed to belong to the minimal assembly required for catalysis. Complex I functions in the transfer of electrons from NADH to the respiratory chain. The immediate electron acceptor for the enzyme is believed to be ubiquinone.</text>
</comment>
<organism evidence="20">
    <name type="scientific">Ctenisodes sp. 1 EF-2015</name>
    <dbReference type="NCBI Taxonomy" id="1756872"/>
    <lineage>
        <taxon>Eukaryota</taxon>
        <taxon>Metazoa</taxon>
        <taxon>Ecdysozoa</taxon>
        <taxon>Arthropoda</taxon>
        <taxon>Hexapoda</taxon>
        <taxon>Insecta</taxon>
        <taxon>Pterygota</taxon>
        <taxon>Neoptera</taxon>
        <taxon>Endopterygota</taxon>
        <taxon>Coleoptera</taxon>
        <taxon>Polyphaga</taxon>
        <taxon>Staphyliniformia</taxon>
        <taxon>Staphylinidae</taxon>
        <taxon>Omaliinae group</taxon>
        <taxon>Pselaphinae</taxon>
        <taxon>Ctenisodes</taxon>
    </lineage>
</organism>
<feature type="transmembrane region" description="Helical" evidence="18">
    <location>
        <begin position="133"/>
        <end position="155"/>
    </location>
</feature>
<evidence type="ECO:0000256" key="13">
    <source>
        <dbReference type="ARBA" id="ARBA00023027"/>
    </source>
</evidence>
<keyword evidence="6" id="KW-0813">Transport</keyword>
<accession>A0A0S2M717</accession>
<feature type="transmembrane region" description="Helical" evidence="18">
    <location>
        <begin position="15"/>
        <end position="34"/>
    </location>
</feature>
<sequence>MLMISTILSISSNSWMGMWIGLEINLMSIIPLMINMKNSYSSESSIKYFITQAISSAIILLSIILTMKSNNLSFQMNNIYSIMFNSAMFMKLGAAPFHFWFPEIIGGLSWMNCLILLTWQKITPMILSSYNNINIIFISFIIMFSIIIGSMMGLNQTNMRKILTYSSINHIGWMLASFLTFETIWTYYFTTYSILSIIIISIMNSFNILNIKQFSVFMSKNFLIYMIFLMNFLSLGGLPPFLGFMPKWLTINMMILNSFYILTFFMIICTLISLYYYIRLTLSSLTLLSNELNFYLSYNNHYFLYLINFINFSSLILCTLMFNFI</sequence>
<name>A0A0S2M717_9COLE</name>
<keyword evidence="15 18" id="KW-0496">Mitochondrion</keyword>
<dbReference type="EC" id="7.1.1.2" evidence="4 18"/>
<proteinExistence type="inferred from homology"/>
<evidence type="ECO:0000256" key="11">
    <source>
        <dbReference type="ARBA" id="ARBA00022982"/>
    </source>
</evidence>
<keyword evidence="16 18" id="KW-0472">Membrane</keyword>
<dbReference type="GO" id="GO:0006120">
    <property type="term" value="P:mitochondrial electron transport, NADH to ubiquinone"/>
    <property type="evidence" value="ECO:0007669"/>
    <property type="project" value="InterPro"/>
</dbReference>
<dbReference type="Pfam" id="PF00361">
    <property type="entry name" value="Proton_antipo_M"/>
    <property type="match status" value="1"/>
</dbReference>
<dbReference type="AlphaFoldDB" id="A0A0S2M717"/>
<evidence type="ECO:0000256" key="15">
    <source>
        <dbReference type="ARBA" id="ARBA00023128"/>
    </source>
</evidence>
<protein>
    <recommendedName>
        <fullName evidence="5 18">NADH-ubiquinone oxidoreductase chain 2</fullName>
        <ecNumber evidence="4 18">7.1.1.2</ecNumber>
    </recommendedName>
</protein>
<dbReference type="InterPro" id="IPR001750">
    <property type="entry name" value="ND/Mrp_TM"/>
</dbReference>
<evidence type="ECO:0000313" key="20">
    <source>
        <dbReference type="EMBL" id="ALO70485.1"/>
    </source>
</evidence>
<keyword evidence="9 18" id="KW-0999">Mitochondrion inner membrane</keyword>
<evidence type="ECO:0000256" key="17">
    <source>
        <dbReference type="ARBA" id="ARBA00049551"/>
    </source>
</evidence>
<evidence type="ECO:0000256" key="9">
    <source>
        <dbReference type="ARBA" id="ARBA00022792"/>
    </source>
</evidence>
<comment type="subcellular location">
    <subcellularLocation>
        <location evidence="2 18">Mitochondrion inner membrane</location>
        <topology evidence="2 18">Multi-pass membrane protein</topology>
    </subcellularLocation>
</comment>
<evidence type="ECO:0000259" key="19">
    <source>
        <dbReference type="Pfam" id="PF00361"/>
    </source>
</evidence>
<evidence type="ECO:0000256" key="16">
    <source>
        <dbReference type="ARBA" id="ARBA00023136"/>
    </source>
</evidence>
<dbReference type="EMBL" id="KT780641">
    <property type="protein sequence ID" value="ALO70485.1"/>
    <property type="molecule type" value="Genomic_DNA"/>
</dbReference>
<keyword evidence="8 18" id="KW-0812">Transmembrane</keyword>
<evidence type="ECO:0000256" key="2">
    <source>
        <dbReference type="ARBA" id="ARBA00004448"/>
    </source>
</evidence>
<dbReference type="PRINTS" id="PR01436">
    <property type="entry name" value="NADHDHGNASE2"/>
</dbReference>
<evidence type="ECO:0000256" key="4">
    <source>
        <dbReference type="ARBA" id="ARBA00012944"/>
    </source>
</evidence>
<geneLocation type="mitochondrion" evidence="20"/>
<evidence type="ECO:0000256" key="7">
    <source>
        <dbReference type="ARBA" id="ARBA00022660"/>
    </source>
</evidence>
<feature type="transmembrane region" description="Helical" evidence="18">
    <location>
        <begin position="187"/>
        <end position="210"/>
    </location>
</feature>
<keyword evidence="14 18" id="KW-0830">Ubiquinone</keyword>
<feature type="transmembrane region" description="Helical" evidence="18">
    <location>
        <begin position="46"/>
        <end position="67"/>
    </location>
</feature>
<feature type="transmembrane region" description="Helical" evidence="18">
    <location>
        <begin position="222"/>
        <end position="242"/>
    </location>
</feature>
<dbReference type="PANTHER" id="PTHR46552:SF1">
    <property type="entry name" value="NADH-UBIQUINONE OXIDOREDUCTASE CHAIN 2"/>
    <property type="match status" value="1"/>
</dbReference>
<gene>
    <name evidence="20" type="primary">nad2</name>
</gene>
<dbReference type="PANTHER" id="PTHR46552">
    <property type="entry name" value="NADH-UBIQUINONE OXIDOREDUCTASE CHAIN 2"/>
    <property type="match status" value="1"/>
</dbReference>
<dbReference type="GO" id="GO:0008137">
    <property type="term" value="F:NADH dehydrogenase (ubiquinone) activity"/>
    <property type="evidence" value="ECO:0007669"/>
    <property type="project" value="UniProtKB-EC"/>
</dbReference>
<feature type="domain" description="NADH:quinone oxidoreductase/Mrp antiporter transmembrane" evidence="19">
    <location>
        <begin position="12"/>
        <end position="272"/>
    </location>
</feature>